<name>A0A2P2P7L3_RHIMU</name>
<accession>A0A2P2P7L3</accession>
<dbReference type="EMBL" id="GGEC01070254">
    <property type="protein sequence ID" value="MBX50738.1"/>
    <property type="molecule type" value="Transcribed_RNA"/>
</dbReference>
<organism evidence="1">
    <name type="scientific">Rhizophora mucronata</name>
    <name type="common">Asiatic mangrove</name>
    <dbReference type="NCBI Taxonomy" id="61149"/>
    <lineage>
        <taxon>Eukaryota</taxon>
        <taxon>Viridiplantae</taxon>
        <taxon>Streptophyta</taxon>
        <taxon>Embryophyta</taxon>
        <taxon>Tracheophyta</taxon>
        <taxon>Spermatophyta</taxon>
        <taxon>Magnoliopsida</taxon>
        <taxon>eudicotyledons</taxon>
        <taxon>Gunneridae</taxon>
        <taxon>Pentapetalae</taxon>
        <taxon>rosids</taxon>
        <taxon>fabids</taxon>
        <taxon>Malpighiales</taxon>
        <taxon>Rhizophoraceae</taxon>
        <taxon>Rhizophora</taxon>
    </lineage>
</organism>
<protein>
    <submittedName>
        <fullName evidence="1">Uncharacterized protein</fullName>
    </submittedName>
</protein>
<reference evidence="1" key="1">
    <citation type="submission" date="2018-02" db="EMBL/GenBank/DDBJ databases">
        <title>Rhizophora mucronata_Transcriptome.</title>
        <authorList>
            <person name="Meera S.P."/>
            <person name="Sreeshan A."/>
            <person name="Augustine A."/>
        </authorList>
    </citation>
    <scope>NUCLEOTIDE SEQUENCE</scope>
    <source>
        <tissue evidence="1">Leaf</tissue>
    </source>
</reference>
<proteinExistence type="predicted"/>
<dbReference type="AlphaFoldDB" id="A0A2P2P7L3"/>
<sequence>MCTKDETVTSSFVPNHIIYNSSRIRKKKRKKLSNMTVVVISSEMTTQNSFLYRDSRKEKETENIN</sequence>
<evidence type="ECO:0000313" key="1">
    <source>
        <dbReference type="EMBL" id="MBX50738.1"/>
    </source>
</evidence>